<keyword evidence="3" id="KW-1185">Reference proteome</keyword>
<evidence type="ECO:0008006" key="4">
    <source>
        <dbReference type="Google" id="ProtNLM"/>
    </source>
</evidence>
<dbReference type="RefSeq" id="WP_016277437.1">
    <property type="nucleotide sequence ID" value="NZ_JABVZU010000002.1"/>
</dbReference>
<dbReference type="InterPro" id="IPR042278">
    <property type="entry name" value="Mfa-like_1_N"/>
</dbReference>
<dbReference type="AlphaFoldDB" id="R9I5I5"/>
<name>R9I5I5_9BACT</name>
<reference evidence="2 3" key="1">
    <citation type="submission" date="2013-04" db="EMBL/GenBank/DDBJ databases">
        <title>The Genome Sequence of Bacteroides massiliensis dnLKV3.</title>
        <authorList>
            <consortium name="The Broad Institute Genomics Platform"/>
            <consortium name="The Broad Institute Genome Sequencing Center for Infectious Disease"/>
            <person name="Earl A."/>
            <person name="Xavier R."/>
            <person name="Kuhn K."/>
            <person name="Stappenbeck T."/>
            <person name="Walker B."/>
            <person name="Young S."/>
            <person name="Zeng Q."/>
            <person name="Gargeya S."/>
            <person name="Fitzgerald M."/>
            <person name="Haas B."/>
            <person name="Abouelleil A."/>
            <person name="Allen A.W."/>
            <person name="Alvarado L."/>
            <person name="Arachchi H.M."/>
            <person name="Berlin A.M."/>
            <person name="Chapman S.B."/>
            <person name="Gainer-Dewar J."/>
            <person name="Goldberg J."/>
            <person name="Griggs A."/>
            <person name="Gujja S."/>
            <person name="Hansen M."/>
            <person name="Howarth C."/>
            <person name="Imamovic A."/>
            <person name="Ireland A."/>
            <person name="Larimer J."/>
            <person name="McCowan C."/>
            <person name="Murphy C."/>
            <person name="Pearson M."/>
            <person name="Poon T.W."/>
            <person name="Priest M."/>
            <person name="Roberts A."/>
            <person name="Saif S."/>
            <person name="Shea T."/>
            <person name="Sisk P."/>
            <person name="Sykes S."/>
            <person name="Wortman J."/>
            <person name="Nusbaum C."/>
            <person name="Birren B."/>
        </authorList>
    </citation>
    <scope>NUCLEOTIDE SEQUENCE [LARGE SCALE GENOMIC DNA]</scope>
    <source>
        <strain evidence="3">dnLKV3</strain>
    </source>
</reference>
<dbReference type="HOGENOM" id="CLU_015155_0_0_10"/>
<comment type="caution">
    <text evidence="2">The sequence shown here is derived from an EMBL/GenBank/DDBJ whole genome shotgun (WGS) entry which is preliminary data.</text>
</comment>
<dbReference type="PATRIC" id="fig|1235788.3.peg.3199"/>
<accession>R9I5I5</accession>
<dbReference type="CDD" id="cd13121">
    <property type="entry name" value="BF2867_like_C"/>
    <property type="match status" value="1"/>
</dbReference>
<dbReference type="STRING" id="1235788.C802_03110"/>
<evidence type="ECO:0000313" key="3">
    <source>
        <dbReference type="Proteomes" id="UP000014200"/>
    </source>
</evidence>
<dbReference type="Pfam" id="PF13149">
    <property type="entry name" value="Mfa_like_1"/>
    <property type="match status" value="1"/>
</dbReference>
<feature type="region of interest" description="Disordered" evidence="1">
    <location>
        <begin position="443"/>
        <end position="467"/>
    </location>
</feature>
<proteinExistence type="predicted"/>
<evidence type="ECO:0000313" key="2">
    <source>
        <dbReference type="EMBL" id="EOS11396.1"/>
    </source>
</evidence>
<dbReference type="CDD" id="cd13120">
    <property type="entry name" value="BF2867_like_N"/>
    <property type="match status" value="1"/>
</dbReference>
<sequence>MRHFSFIYDILWKAGFCLPVCVCLCVLSCSDELEHPSRSSRVSFNPSVRYSCLSVSRGAVDTFPGTTVPLTTDDGNGIFLHTSYTDGIVPVPAQAGGDGTSVTRGTPIKGDNMYATFGVSAYAYTGPWNENCHPNFMYDIPVTRSGDSWAPSSDYYWPGETYKTRFFAYAPRGNAAYRLSGQVAGAPTIACTIPADVAEQEDLLVAGTGELDGNSNSVVNLTFQHALTAVKFVCGSDMQPGTVKSVVLRNVCSGGVYNMETGEWSDTGGTASFSQTLDRQTNGTEGDTITFEPQTFMMIPQTLPDSAAVEIVFNDGKIDRTLKASIKNSVWPKGKTVTYRISTSSINWRYILDVTAPKDMEYYGGSQNYSVSSYRENASGVREPVPWNAVYSTDGGITWMPTKPEWLATFTAEGDGGITATSYSVSVCSQTISPQTVRDNAHIRNLQDAPSRGTAGRPYNLSNSNGDRDVENTANCYIVGAPGVYSLPLVYGNAIKEGKPNEPAYRSNKLNNRMLGNFLNHRGDITDPYINNNTGCEAKSAELVWQDAMDLLADVELEGSGESAYVSFSVNKTTIQQGNAVIAVKDAGGTVLWSWHIWVTDRDMTGTKEITNYQGTKYELMPVDLGWCDGGNIIYEARNVKVKFTQGEAGETKIIMISQKRHEEILNGNAPYYQWGRKDPFPPSVGKGSVTNKTWYDAEGKASSLAPKVSAFQTGKGCITDGIQNPAVMNKNMYMTNVFYNLWDASCSANVDQDSRLVKTIYDPTPVGFHLPNRMTFTGFVAGGKAGSNIKGFWDSALHGWYFYCNSRKEETVFFPVLGRRLNNGKVENTKPLQTRWLASAATEALGGVLSFPKKSSGSLNPRHSGYSGEGVVIRAVRE</sequence>
<gene>
    <name evidence="2" type="ORF">C802_03110</name>
</gene>
<dbReference type="GeneID" id="82152226"/>
<dbReference type="Gene3D" id="2.60.40.2620">
    <property type="entry name" value="Fimbrillin-like"/>
    <property type="match status" value="1"/>
</dbReference>
<dbReference type="Gene3D" id="2.60.40.2630">
    <property type="match status" value="1"/>
</dbReference>
<evidence type="ECO:0000256" key="1">
    <source>
        <dbReference type="SAM" id="MobiDB-lite"/>
    </source>
</evidence>
<dbReference type="Proteomes" id="UP000014200">
    <property type="component" value="Unassembled WGS sequence"/>
</dbReference>
<dbReference type="EMBL" id="ASSP01000018">
    <property type="protein sequence ID" value="EOS11396.1"/>
    <property type="molecule type" value="Genomic_DNA"/>
</dbReference>
<protein>
    <recommendedName>
        <fullName evidence="4">Fimbrillin family protein</fullName>
    </recommendedName>
</protein>
<organism evidence="2 3">
    <name type="scientific">Phocaeicola sartorii</name>
    <dbReference type="NCBI Taxonomy" id="671267"/>
    <lineage>
        <taxon>Bacteria</taxon>
        <taxon>Pseudomonadati</taxon>
        <taxon>Bacteroidota</taxon>
        <taxon>Bacteroidia</taxon>
        <taxon>Bacteroidales</taxon>
        <taxon>Bacteroidaceae</taxon>
        <taxon>Phocaeicola</taxon>
    </lineage>
</organism>
<dbReference type="InterPro" id="IPR025049">
    <property type="entry name" value="Mfa-like_1"/>
</dbReference>